<sequence>MVYISANGSLGQGSEGWSLSRIPNLFWGLTNFIVLFFQTLVNPQLSRRGNSYISDYRAPGRGPPPGPPRRRMGGLHRMGGAGPPPMAGGG</sequence>
<dbReference type="PANTHER" id="PTHR16875:SF0">
    <property type="entry name" value="SELENOPROTEIN K"/>
    <property type="match status" value="1"/>
</dbReference>
<evidence type="ECO:0000256" key="5">
    <source>
        <dbReference type="ARBA" id="ARBA00023136"/>
    </source>
</evidence>
<dbReference type="RefSeq" id="XP_018025316.1">
    <property type="nucleotide sequence ID" value="XM_018169827.2"/>
</dbReference>
<gene>
    <name evidence="8" type="primary">LOC108680900</name>
</gene>
<dbReference type="GO" id="GO:0005789">
    <property type="term" value="C:endoplasmic reticulum membrane"/>
    <property type="evidence" value="ECO:0007669"/>
    <property type="project" value="TreeGrafter"/>
</dbReference>
<evidence type="ECO:0000256" key="4">
    <source>
        <dbReference type="ARBA" id="ARBA00022989"/>
    </source>
</evidence>
<keyword evidence="4" id="KW-1133">Transmembrane helix</keyword>
<dbReference type="GO" id="GO:0032469">
    <property type="term" value="P:endoplasmic reticulum calcium ion homeostasis"/>
    <property type="evidence" value="ECO:0007669"/>
    <property type="project" value="TreeGrafter"/>
</dbReference>
<keyword evidence="7" id="KW-1185">Reference proteome</keyword>
<dbReference type="InterPro" id="IPR024491">
    <property type="entry name" value="Se_SelK/SelG"/>
</dbReference>
<dbReference type="GO" id="GO:0005794">
    <property type="term" value="C:Golgi apparatus"/>
    <property type="evidence" value="ECO:0007669"/>
    <property type="project" value="TreeGrafter"/>
</dbReference>
<evidence type="ECO:0000256" key="2">
    <source>
        <dbReference type="ARBA" id="ARBA00022692"/>
    </source>
</evidence>
<evidence type="ECO:0000313" key="7">
    <source>
        <dbReference type="Proteomes" id="UP000694843"/>
    </source>
</evidence>
<dbReference type="Pfam" id="PF10961">
    <property type="entry name" value="SelK_SelG"/>
    <property type="match status" value="1"/>
</dbReference>
<proteinExistence type="predicted"/>
<dbReference type="Proteomes" id="UP000694843">
    <property type="component" value="Unplaced"/>
</dbReference>
<keyword evidence="2" id="KW-0812">Transmembrane</keyword>
<dbReference type="KEGG" id="hazt:108680900"/>
<accession>A0A8B7PIZ2</accession>
<dbReference type="GeneID" id="108680900"/>
<evidence type="ECO:0000313" key="8">
    <source>
        <dbReference type="RefSeq" id="XP_018025316.1"/>
    </source>
</evidence>
<dbReference type="OMA" id="MAGGXGR"/>
<protein>
    <submittedName>
        <fullName evidence="8">Selenoprotein K</fullName>
    </submittedName>
</protein>
<evidence type="ECO:0000256" key="1">
    <source>
        <dbReference type="ARBA" id="ARBA00004167"/>
    </source>
</evidence>
<dbReference type="PANTHER" id="PTHR16875">
    <property type="entry name" value="SELENOPROTEIN K"/>
    <property type="match status" value="1"/>
</dbReference>
<dbReference type="GO" id="GO:0006816">
    <property type="term" value="P:calcium ion transport"/>
    <property type="evidence" value="ECO:0007669"/>
    <property type="project" value="TreeGrafter"/>
</dbReference>
<dbReference type="OrthoDB" id="167295at2759"/>
<keyword evidence="3" id="KW-0712">Selenocysteine</keyword>
<name>A0A8B7PIZ2_HYAAZ</name>
<evidence type="ECO:0000256" key="3">
    <source>
        <dbReference type="ARBA" id="ARBA00022933"/>
    </source>
</evidence>
<comment type="subcellular location">
    <subcellularLocation>
        <location evidence="1">Membrane</location>
        <topology evidence="1">Single-pass membrane protein</topology>
    </subcellularLocation>
</comment>
<reference evidence="8" key="1">
    <citation type="submission" date="2025-08" db="UniProtKB">
        <authorList>
            <consortium name="RefSeq"/>
        </authorList>
    </citation>
    <scope>IDENTIFICATION</scope>
    <source>
        <tissue evidence="8">Whole organism</tissue>
    </source>
</reference>
<evidence type="ECO:0000256" key="6">
    <source>
        <dbReference type="SAM" id="MobiDB-lite"/>
    </source>
</evidence>
<keyword evidence="5" id="KW-0472">Membrane</keyword>
<feature type="region of interest" description="Disordered" evidence="6">
    <location>
        <begin position="51"/>
        <end position="90"/>
    </location>
</feature>
<dbReference type="AlphaFoldDB" id="A0A8B7PIZ2"/>
<organism evidence="7 8">
    <name type="scientific">Hyalella azteca</name>
    <name type="common">Amphipod</name>
    <dbReference type="NCBI Taxonomy" id="294128"/>
    <lineage>
        <taxon>Eukaryota</taxon>
        <taxon>Metazoa</taxon>
        <taxon>Ecdysozoa</taxon>
        <taxon>Arthropoda</taxon>
        <taxon>Crustacea</taxon>
        <taxon>Multicrustacea</taxon>
        <taxon>Malacostraca</taxon>
        <taxon>Eumalacostraca</taxon>
        <taxon>Peracarida</taxon>
        <taxon>Amphipoda</taxon>
        <taxon>Senticaudata</taxon>
        <taxon>Talitrida</taxon>
        <taxon>Talitroidea</taxon>
        <taxon>Hyalellidae</taxon>
        <taxon>Hyalella</taxon>
    </lineage>
</organism>